<dbReference type="CDD" id="cd04519">
    <property type="entry name" value="RasGAP"/>
    <property type="match status" value="1"/>
</dbReference>
<dbReference type="VEuPathDB" id="AmoebaDB:EHI5A_087210"/>
<proteinExistence type="predicted"/>
<dbReference type="GO" id="GO:0034315">
    <property type="term" value="P:regulation of Arp2/3 complex-mediated actin nucleation"/>
    <property type="evidence" value="ECO:0007669"/>
    <property type="project" value="TreeGrafter"/>
</dbReference>
<dbReference type="SUPFAM" id="SSF48350">
    <property type="entry name" value="GTPase activation domain, GAP"/>
    <property type="match status" value="1"/>
</dbReference>
<dbReference type="PANTHER" id="PTHR24112">
    <property type="entry name" value="LEUCINE-RICH REPEAT, ISOFORM F-RELATED"/>
    <property type="match status" value="1"/>
</dbReference>
<dbReference type="GO" id="GO:0005886">
    <property type="term" value="C:plasma membrane"/>
    <property type="evidence" value="ECO:0007669"/>
    <property type="project" value="TreeGrafter"/>
</dbReference>
<dbReference type="VEuPathDB" id="AmoebaDB:EHI8A_108490"/>
<dbReference type="VEuPathDB" id="AmoebaDB:EHI7A_096270"/>
<organism evidence="2 3">
    <name type="scientific">Entamoeba histolytica</name>
    <dbReference type="NCBI Taxonomy" id="5759"/>
    <lineage>
        <taxon>Eukaryota</taxon>
        <taxon>Amoebozoa</taxon>
        <taxon>Evosea</taxon>
        <taxon>Archamoebae</taxon>
        <taxon>Mastigamoebida</taxon>
        <taxon>Entamoebidae</taxon>
        <taxon>Entamoeba</taxon>
    </lineage>
</organism>
<dbReference type="GO" id="GO:0016477">
    <property type="term" value="P:cell migration"/>
    <property type="evidence" value="ECO:0007669"/>
    <property type="project" value="TreeGrafter"/>
</dbReference>
<dbReference type="PANTHER" id="PTHR24112:SF66">
    <property type="entry name" value="LEUCINE-RICH REPEAT, ISOFORM F"/>
    <property type="match status" value="1"/>
</dbReference>
<name>A0A5K1TVZ9_ENTHI</name>
<dbReference type="Gene3D" id="3.80.10.10">
    <property type="entry name" value="Ribonuclease Inhibitor"/>
    <property type="match status" value="1"/>
</dbReference>
<evidence type="ECO:0000259" key="1">
    <source>
        <dbReference type="PROSITE" id="PS50018"/>
    </source>
</evidence>
<protein>
    <recommendedName>
        <fullName evidence="1">Ras-GAP domain-containing protein</fullName>
    </recommendedName>
</protein>
<dbReference type="InterPro" id="IPR008936">
    <property type="entry name" value="Rho_GTPase_activation_prot"/>
</dbReference>
<dbReference type="InterPro" id="IPR001611">
    <property type="entry name" value="Leu-rich_rpt"/>
</dbReference>
<accession>A0A5K1TVZ9</accession>
<dbReference type="PROSITE" id="PS50018">
    <property type="entry name" value="RAS_GTPASE_ACTIV_2"/>
    <property type="match status" value="1"/>
</dbReference>
<evidence type="ECO:0000313" key="2">
    <source>
        <dbReference type="EMBL" id="GAT92045.1"/>
    </source>
</evidence>
<gene>
    <name evidence="2" type="ORF">CL6EHI_067870</name>
</gene>
<feature type="domain" description="Ras-GAP" evidence="1">
    <location>
        <begin position="162"/>
        <end position="358"/>
    </location>
</feature>
<dbReference type="VEuPathDB" id="AmoebaDB:KM1_172850"/>
<dbReference type="AlphaFoldDB" id="A0A5K1TVZ9"/>
<evidence type="ECO:0000313" key="3">
    <source>
        <dbReference type="Proteomes" id="UP000078387"/>
    </source>
</evidence>
<dbReference type="SUPFAM" id="SSF52047">
    <property type="entry name" value="RNI-like"/>
    <property type="match status" value="1"/>
</dbReference>
<dbReference type="SMART" id="SM00368">
    <property type="entry name" value="LRR_RI"/>
    <property type="match status" value="4"/>
</dbReference>
<dbReference type="OMA" id="SWTEKYI"/>
<dbReference type="GO" id="GO:0030027">
    <property type="term" value="C:lamellipodium"/>
    <property type="evidence" value="ECO:0007669"/>
    <property type="project" value="TreeGrafter"/>
</dbReference>
<dbReference type="VEuPathDB" id="AmoebaDB:EHI_067870"/>
<dbReference type="InterPro" id="IPR032675">
    <property type="entry name" value="LRR_dom_sf"/>
</dbReference>
<dbReference type="Pfam" id="PF13516">
    <property type="entry name" value="LRR_6"/>
    <property type="match status" value="3"/>
</dbReference>
<dbReference type="EMBL" id="BDEQ01000001">
    <property type="protein sequence ID" value="GAT92045.1"/>
    <property type="molecule type" value="Genomic_DNA"/>
</dbReference>
<dbReference type="InterPro" id="IPR001936">
    <property type="entry name" value="RasGAP_dom"/>
</dbReference>
<sequence>MAESKRISISDSFSVDFNGISASEITSDASYIPNHYNVIRSQFKTIPQCPLQPPPDLKTYREIREKKTGRSIGTDKAGSSLFSGSIISDITNVTANSIQMQEKMESMQIEFPLEFNGKSHSPKVDEKYLIYSQRELEDLKRIVLLMLDHCPQTFNLLFDSKTASSTSRGILAMTASTQTTINFIQKIMNLEFEENAGTDKLMRENCPTNLLCKSLFEAIIPEVFVDKVKEFFTEFVSLKSSFEIDDLFVENDDEIESNFELLQSWTEKYVKIVTDFFPSLPLTIFQICNVYRELIIKHLPNLPKGEADVMTVTFLTQNCFMSITENPEKFHIKGLKKGSHIVERNFTILTNVLKTLFAGKKFSNKRHGYMAPLNPFIDSSFSRLRVAALKNLKASSLTITTLKESQLMDARAISSVHREFSEKANTLMNGFQGHLRLLFLENMLDLGSYERKCNHLNAFDLEQVKLFRKEITKQKLDCYFIMKGTVICEKKKDKNDVILYDKVDKKNATVCACFITEDFLTFIDLKGNIFVKRVFNRQINSIQVIEGAEQHITIDAVKQTLFINGDNNNLFIVYLMRAFAHGYYRKPTFSLKAPYVVTTRILPYPLNYKSQSGGFLGVYKANCASFGVKMNNGLVFDIANDIRLQTPGEERTLDLSKYYNDDYNNTKEDCLLDTDMQPIFCSLTHNHFFKKIVIQDTNLRRCYSQLKDILATNTTIESLALINVSLGSKWADVFEGYNYNPKHPLLELDVSSNQMDSKGIAAIGAVIRCYRLESINLANVLTHSSTVSAFLDDLRKIKTSIPLRSLNISGAQMYYTQTEFLVSLINGMLPSLTELIMKDCEVPKETSLIKCVCALKKVVKLDITGLNFNQELIQHCVDNLGSKLDQITNLSLEKAVIDKTTLRKFIEEIPAKSVSLDLSESSLTTEIMTSFSHMFAGLTSIKTINVSYTDIGDEGIISLCEALTQNTVVEELDISGSFGRTTKKQSDTSTEVVKAICNLLVSGCPLKILRMAGGKKESQKLGINIVPIFDTLVSQSQLEVLDVSGHNFGNKGAFSLSNMIRSNSKLNELNWDENNVGVSGMRSVALKLKHNITLLNFQIPVMDCGSLTGRDLLEARNIINDMLISSN</sequence>
<dbReference type="InterPro" id="IPR051279">
    <property type="entry name" value="PP1-Reg/Actin-Interact_Protein"/>
</dbReference>
<comment type="caution">
    <text evidence="2">The sequence shown here is derived from an EMBL/GenBank/DDBJ whole genome shotgun (WGS) entry which is preliminary data.</text>
</comment>
<dbReference type="Proteomes" id="UP000078387">
    <property type="component" value="Unassembled WGS sequence"/>
</dbReference>
<dbReference type="Gene3D" id="1.10.506.10">
    <property type="entry name" value="GTPase Activation - p120gap, domain 1"/>
    <property type="match status" value="1"/>
</dbReference>
<reference evidence="2 3" key="1">
    <citation type="submission" date="2016-05" db="EMBL/GenBank/DDBJ databases">
        <title>First whole genome sequencing of Entamoeba histolytica HM1:IMSS-clone-6.</title>
        <authorList>
            <person name="Mukherjee Avik.K."/>
            <person name="Izumyama S."/>
            <person name="Nakada-Tsukui K."/>
            <person name="Nozaki T."/>
        </authorList>
    </citation>
    <scope>NUCLEOTIDE SEQUENCE [LARGE SCALE GENOMIC DNA]</scope>
    <source>
        <strain evidence="2 3">HM1:IMSS clone 6</strain>
    </source>
</reference>